<evidence type="ECO:0000313" key="1">
    <source>
        <dbReference type="EMBL" id="GFH06410.1"/>
    </source>
</evidence>
<evidence type="ECO:0000313" key="2">
    <source>
        <dbReference type="Proteomes" id="UP000485058"/>
    </source>
</evidence>
<dbReference type="AlphaFoldDB" id="A0A699Y898"/>
<dbReference type="EMBL" id="BLLF01000037">
    <property type="protein sequence ID" value="GFH06410.1"/>
    <property type="molecule type" value="Genomic_DNA"/>
</dbReference>
<feature type="non-terminal residue" evidence="1">
    <location>
        <position position="1"/>
    </location>
</feature>
<organism evidence="1 2">
    <name type="scientific">Haematococcus lacustris</name>
    <name type="common">Green alga</name>
    <name type="synonym">Haematococcus pluvialis</name>
    <dbReference type="NCBI Taxonomy" id="44745"/>
    <lineage>
        <taxon>Eukaryota</taxon>
        <taxon>Viridiplantae</taxon>
        <taxon>Chlorophyta</taxon>
        <taxon>core chlorophytes</taxon>
        <taxon>Chlorophyceae</taxon>
        <taxon>CS clade</taxon>
        <taxon>Chlamydomonadales</taxon>
        <taxon>Haematococcaceae</taxon>
        <taxon>Haematococcus</taxon>
    </lineage>
</organism>
<reference evidence="1 2" key="1">
    <citation type="submission" date="2020-02" db="EMBL/GenBank/DDBJ databases">
        <title>Draft genome sequence of Haematococcus lacustris strain NIES-144.</title>
        <authorList>
            <person name="Morimoto D."/>
            <person name="Nakagawa S."/>
            <person name="Yoshida T."/>
            <person name="Sawayama S."/>
        </authorList>
    </citation>
    <scope>NUCLEOTIDE SEQUENCE [LARGE SCALE GENOMIC DNA]</scope>
    <source>
        <strain evidence="1 2">NIES-144</strain>
    </source>
</reference>
<sequence length="35" mass="3477">MAATRVVMHQIVLPSEVDGSGICFGGQVSSSGGKA</sequence>
<proteinExistence type="predicted"/>
<accession>A0A699Y898</accession>
<gene>
    <name evidence="1" type="ORF">HaLaN_01037</name>
</gene>
<protein>
    <submittedName>
        <fullName evidence="1">Uncharacterized protein</fullName>
    </submittedName>
</protein>
<comment type="caution">
    <text evidence="1">The sequence shown here is derived from an EMBL/GenBank/DDBJ whole genome shotgun (WGS) entry which is preliminary data.</text>
</comment>
<dbReference type="Proteomes" id="UP000485058">
    <property type="component" value="Unassembled WGS sequence"/>
</dbReference>
<keyword evidence="2" id="KW-1185">Reference proteome</keyword>
<name>A0A699Y898_HAELA</name>